<dbReference type="InterPro" id="IPR050789">
    <property type="entry name" value="Diverse_Enzym_Activities"/>
</dbReference>
<dbReference type="STRING" id="1544416.Cocul_00273"/>
<dbReference type="Pfam" id="PF00144">
    <property type="entry name" value="Beta-lactamase"/>
    <property type="match status" value="1"/>
</dbReference>
<protein>
    <submittedName>
        <fullName evidence="2">D-alanyl-D-alanine-carboxypeptidase/endopeptidase AmpH</fullName>
        <ecNumber evidence="2">3.4.-.-</ecNumber>
    </submittedName>
</protein>
<keyword evidence="2" id="KW-0645">Protease</keyword>
<evidence type="ECO:0000313" key="2">
    <source>
        <dbReference type="EMBL" id="KQB85136.1"/>
    </source>
</evidence>
<name>A0A0Q0YFB6_9CORY</name>
<dbReference type="EC" id="3.4.-.-" evidence="2"/>
<keyword evidence="2" id="KW-0121">Carboxypeptidase</keyword>
<organism evidence="2 3">
    <name type="scientific">Corynebacterium oculi</name>
    <dbReference type="NCBI Taxonomy" id="1544416"/>
    <lineage>
        <taxon>Bacteria</taxon>
        <taxon>Bacillati</taxon>
        <taxon>Actinomycetota</taxon>
        <taxon>Actinomycetes</taxon>
        <taxon>Mycobacteriales</taxon>
        <taxon>Corynebacteriaceae</taxon>
        <taxon>Corynebacterium</taxon>
    </lineage>
</organism>
<dbReference type="PANTHER" id="PTHR43283">
    <property type="entry name" value="BETA-LACTAMASE-RELATED"/>
    <property type="match status" value="1"/>
</dbReference>
<dbReference type="PATRIC" id="fig|1544416.3.peg.278"/>
<sequence length="278" mass="29854">MWGMTARALLDVLRETQQWPADHVVAAVLSGGEVHAAGDLHRPYALASVTKLLSAYAVLLAVEEGAVGLDDPMGPPGSTVRHLLAHASGVAFDSREQIKPVGERRIYSSAGYELLADALTDLTEIPFAEYLREGVCAPLGMDSTVLEGSAGHGGVLTAADLLAFSQELLSPKLLHPQTVREAMRPQFPDLRGIVPGYGMHKPCPWGLGFELHGEKRPHWVGETMPGNVAGHFGMSGTYLWVAPEQDCAMVLLADRDFGPWAAQRWAGFNDQVWAALAG</sequence>
<comment type="caution">
    <text evidence="2">The sequence shown here is derived from an EMBL/GenBank/DDBJ whole genome shotgun (WGS) entry which is preliminary data.</text>
</comment>
<keyword evidence="2" id="KW-0378">Hydrolase</keyword>
<reference evidence="2 3" key="1">
    <citation type="submission" date="2015-10" db="EMBL/GenBank/DDBJ databases">
        <title>Corynebacteirum lowii and Corynebacterium oculi species nova, derived from human clinical disease and and emended description of Corynebacterium mastiditis.</title>
        <authorList>
            <person name="Bernard K."/>
            <person name="Pacheco A.L."/>
            <person name="Mcdougall C."/>
            <person name="Burtx T."/>
            <person name="Weibe D."/>
            <person name="Tyler S."/>
            <person name="Olson A.B."/>
            <person name="Cnockaert M."/>
            <person name="Eguchi H."/>
            <person name="Kuwahara T."/>
            <person name="Nakayama-Imaohji H."/>
            <person name="Boudewijins M."/>
            <person name="Van Hoecke F."/>
            <person name="Bernier A.-M."/>
            <person name="Vandamme P."/>
        </authorList>
    </citation>
    <scope>NUCLEOTIDE SEQUENCE [LARGE SCALE GENOMIC DNA]</scope>
    <source>
        <strain evidence="2 3">NML 130210</strain>
    </source>
</reference>
<gene>
    <name evidence="2" type="primary">ampH</name>
    <name evidence="2" type="ORF">Cocul_00273</name>
</gene>
<dbReference type="AlphaFoldDB" id="A0A0Q0YFB6"/>
<proteinExistence type="predicted"/>
<keyword evidence="3" id="KW-1185">Reference proteome</keyword>
<dbReference type="PANTHER" id="PTHR43283:SF15">
    <property type="entry name" value="CONSERVED PROTEIN"/>
    <property type="match status" value="1"/>
</dbReference>
<dbReference type="SUPFAM" id="SSF56601">
    <property type="entry name" value="beta-lactamase/transpeptidase-like"/>
    <property type="match status" value="1"/>
</dbReference>
<dbReference type="Proteomes" id="UP000050517">
    <property type="component" value="Unassembled WGS sequence"/>
</dbReference>
<evidence type="ECO:0000259" key="1">
    <source>
        <dbReference type="Pfam" id="PF00144"/>
    </source>
</evidence>
<dbReference type="EMBL" id="LKST01000001">
    <property type="protein sequence ID" value="KQB85136.1"/>
    <property type="molecule type" value="Genomic_DNA"/>
</dbReference>
<dbReference type="InterPro" id="IPR012338">
    <property type="entry name" value="Beta-lactam/transpept-like"/>
</dbReference>
<accession>A0A0Q0YFB6</accession>
<dbReference type="GO" id="GO:0004180">
    <property type="term" value="F:carboxypeptidase activity"/>
    <property type="evidence" value="ECO:0007669"/>
    <property type="project" value="UniProtKB-KW"/>
</dbReference>
<dbReference type="Gene3D" id="3.40.710.10">
    <property type="entry name" value="DD-peptidase/beta-lactamase superfamily"/>
    <property type="match status" value="1"/>
</dbReference>
<feature type="domain" description="Beta-lactamase-related" evidence="1">
    <location>
        <begin position="24"/>
        <end position="265"/>
    </location>
</feature>
<evidence type="ECO:0000313" key="3">
    <source>
        <dbReference type="Proteomes" id="UP000050517"/>
    </source>
</evidence>
<dbReference type="InterPro" id="IPR001466">
    <property type="entry name" value="Beta-lactam-related"/>
</dbReference>